<proteinExistence type="predicted"/>
<comment type="caution">
    <text evidence="1">The sequence shown here is derived from an EMBL/GenBank/DDBJ whole genome shotgun (WGS) entry which is preliminary data.</text>
</comment>
<accession>A0AAD7X2K1</accession>
<dbReference type="AlphaFoldDB" id="A0AAD7X2K1"/>
<name>A0AAD7X2K1_9TELE</name>
<evidence type="ECO:0000313" key="1">
    <source>
        <dbReference type="EMBL" id="KAJ8417853.1"/>
    </source>
</evidence>
<dbReference type="Proteomes" id="UP001221898">
    <property type="component" value="Unassembled WGS sequence"/>
</dbReference>
<organism evidence="1 2">
    <name type="scientific">Aldrovandia affinis</name>
    <dbReference type="NCBI Taxonomy" id="143900"/>
    <lineage>
        <taxon>Eukaryota</taxon>
        <taxon>Metazoa</taxon>
        <taxon>Chordata</taxon>
        <taxon>Craniata</taxon>
        <taxon>Vertebrata</taxon>
        <taxon>Euteleostomi</taxon>
        <taxon>Actinopterygii</taxon>
        <taxon>Neopterygii</taxon>
        <taxon>Teleostei</taxon>
        <taxon>Notacanthiformes</taxon>
        <taxon>Halosauridae</taxon>
        <taxon>Aldrovandia</taxon>
    </lineage>
</organism>
<gene>
    <name evidence="1" type="ORF">AAFF_G00226960</name>
</gene>
<reference evidence="1" key="1">
    <citation type="journal article" date="2023" name="Science">
        <title>Genome structures resolve the early diversification of teleost fishes.</title>
        <authorList>
            <person name="Parey E."/>
            <person name="Louis A."/>
            <person name="Montfort J."/>
            <person name="Bouchez O."/>
            <person name="Roques C."/>
            <person name="Iampietro C."/>
            <person name="Lluch J."/>
            <person name="Castinel A."/>
            <person name="Donnadieu C."/>
            <person name="Desvignes T."/>
            <person name="Floi Bucao C."/>
            <person name="Jouanno E."/>
            <person name="Wen M."/>
            <person name="Mejri S."/>
            <person name="Dirks R."/>
            <person name="Jansen H."/>
            <person name="Henkel C."/>
            <person name="Chen W.J."/>
            <person name="Zahm M."/>
            <person name="Cabau C."/>
            <person name="Klopp C."/>
            <person name="Thompson A.W."/>
            <person name="Robinson-Rechavi M."/>
            <person name="Braasch I."/>
            <person name="Lecointre G."/>
            <person name="Bobe J."/>
            <person name="Postlethwait J.H."/>
            <person name="Berthelot C."/>
            <person name="Roest Crollius H."/>
            <person name="Guiguen Y."/>
        </authorList>
    </citation>
    <scope>NUCLEOTIDE SEQUENCE</scope>
    <source>
        <strain evidence="1">NC1722</strain>
    </source>
</reference>
<dbReference type="EMBL" id="JAINUG010000003">
    <property type="protein sequence ID" value="KAJ8417853.1"/>
    <property type="molecule type" value="Genomic_DNA"/>
</dbReference>
<evidence type="ECO:0000313" key="2">
    <source>
        <dbReference type="Proteomes" id="UP001221898"/>
    </source>
</evidence>
<protein>
    <submittedName>
        <fullName evidence="1">Uncharacterized protein</fullName>
    </submittedName>
</protein>
<keyword evidence="2" id="KW-1185">Reference proteome</keyword>
<sequence length="221" mass="23865">MSQCCYAAEVQGTLRGKRDQRILLSVGLWPSPDMLHSLRPCAGSAAWQGPLSGPWTHPRDRTSPAEHAHLLISRLSGTPVCHHGDHRDGGTGGTLSDVSRPLRRWNGPAEERGCFGGASGETAVSRIAVTLTTGWSLRCATPPQDQSQGQLQVQMQNGLLPLGPSICELLQYAVHCPYRLRRPGKGAPLNGPSDIWISFPPPDGTDRSGKHLEGLDVDVFR</sequence>